<keyword evidence="1" id="KW-0812">Transmembrane</keyword>
<dbReference type="EMBL" id="FNUV01000005">
    <property type="protein sequence ID" value="SEF93169.1"/>
    <property type="molecule type" value="Genomic_DNA"/>
</dbReference>
<dbReference type="Proteomes" id="UP000236735">
    <property type="component" value="Unassembled WGS sequence"/>
</dbReference>
<feature type="transmembrane region" description="Helical" evidence="1">
    <location>
        <begin position="86"/>
        <end position="108"/>
    </location>
</feature>
<dbReference type="RefSeq" id="WP_143058275.1">
    <property type="nucleotide sequence ID" value="NZ_FNUV01000005.1"/>
</dbReference>
<name>A0A1H5W0W8_XYLRU</name>
<dbReference type="PROSITE" id="PS51257">
    <property type="entry name" value="PROKAR_LIPOPROTEIN"/>
    <property type="match status" value="1"/>
</dbReference>
<reference evidence="2 3" key="1">
    <citation type="submission" date="2016-10" db="EMBL/GenBank/DDBJ databases">
        <authorList>
            <person name="de Groot N.N."/>
        </authorList>
    </citation>
    <scope>NUCLEOTIDE SEQUENCE [LARGE SCALE GENOMIC DNA]</scope>
    <source>
        <strain evidence="2 3">AR32</strain>
    </source>
</reference>
<feature type="transmembrane region" description="Helical" evidence="1">
    <location>
        <begin position="128"/>
        <end position="147"/>
    </location>
</feature>
<keyword evidence="1" id="KW-0472">Membrane</keyword>
<feature type="transmembrane region" description="Helical" evidence="1">
    <location>
        <begin position="61"/>
        <end position="79"/>
    </location>
</feature>
<protein>
    <recommendedName>
        <fullName evidence="4">Lipoprotein</fullName>
    </recommendedName>
</protein>
<keyword evidence="1" id="KW-1133">Transmembrane helix</keyword>
<evidence type="ECO:0008006" key="4">
    <source>
        <dbReference type="Google" id="ProtNLM"/>
    </source>
</evidence>
<feature type="transmembrane region" description="Helical" evidence="1">
    <location>
        <begin position="20"/>
        <end position="41"/>
    </location>
</feature>
<accession>A0A1H5W0W8</accession>
<proteinExistence type="predicted"/>
<gene>
    <name evidence="2" type="ORF">SAMN05216354_2175</name>
</gene>
<evidence type="ECO:0000313" key="3">
    <source>
        <dbReference type="Proteomes" id="UP000236735"/>
    </source>
</evidence>
<evidence type="ECO:0000256" key="1">
    <source>
        <dbReference type="SAM" id="Phobius"/>
    </source>
</evidence>
<organism evidence="2 3">
    <name type="scientific">Xylanibacter ruminicola</name>
    <name type="common">Prevotella ruminicola</name>
    <dbReference type="NCBI Taxonomy" id="839"/>
    <lineage>
        <taxon>Bacteria</taxon>
        <taxon>Pseudomonadati</taxon>
        <taxon>Bacteroidota</taxon>
        <taxon>Bacteroidia</taxon>
        <taxon>Bacteroidales</taxon>
        <taxon>Prevotellaceae</taxon>
        <taxon>Xylanibacter</taxon>
    </lineage>
</organism>
<evidence type="ECO:0000313" key="2">
    <source>
        <dbReference type="EMBL" id="SEF93169.1"/>
    </source>
</evidence>
<sequence>MYKRISNFLRNCCAKNPVSVTCLLFMAIVMGCLINGDIYRMNNAETPYDYWQNLCYLTDNLARTYFFLLYLLLAYLIYINKQYTRWCVWLYYIMAASCLVYCAIAGYMLDYGVSNSLAGESPKNVLKLAGTLYQGPFFCMIIFYFFVPKFLKDTMKLKEEQDLTI</sequence>
<dbReference type="AlphaFoldDB" id="A0A1H5W0W8"/>